<name>A0ABS3Z2X5_9BACT</name>
<dbReference type="SUPFAM" id="SSF48726">
    <property type="entry name" value="Immunoglobulin"/>
    <property type="match status" value="1"/>
</dbReference>
<feature type="domain" description="Ig-like" evidence="2">
    <location>
        <begin position="805"/>
        <end position="892"/>
    </location>
</feature>
<dbReference type="PROSITE" id="PS50835">
    <property type="entry name" value="IG_LIKE"/>
    <property type="match status" value="1"/>
</dbReference>
<dbReference type="InterPro" id="IPR007110">
    <property type="entry name" value="Ig-like_dom"/>
</dbReference>
<evidence type="ECO:0000256" key="1">
    <source>
        <dbReference type="SAM" id="SignalP"/>
    </source>
</evidence>
<dbReference type="RefSeq" id="WP_209143118.1">
    <property type="nucleotide sequence ID" value="NZ_JAGHKO010000014.1"/>
</dbReference>
<sequence>MKKFYSFLFALCITLLLFLQQAGAQCEKPVVISRAATTCPGGGSTTLIFKRNPSLTYSWSNGAGDANFITVGAGTYTLTATDGSGCSQTSDPVVIKEKTVPPVIPADTPVLCSGQSLTLYADTGNSWTRKPDLLAASARTEGIAFSIGSKGYVGTGTTSGTFLSDFWEYDEATETWSQKADVPGGGRVFATGFSINQKGYAGLGNRGATILSDWYEYDPFTNIWAIKANYPGGATTAATGFAARGFGYVGLGYSSGTYPSTFWMYNTFSDTWSSIPNFPGTARREAVGFTINGSGYVATGWLNGTSNANDCWKYDPSTTTWSAQAALPASPRRTSSAFTIQNHAYIVCGYRTTGGSTNELWEFYNDTWTQKANFPGSAQWGPASFGLHDKAIVGFGSANNKQLYEYHPNNTVLWPDGSTQLSYTVNTPGNYSATINDIEGCAITTAPLTVTAATFSTTPIRVSAAGTTFCEGTPDTLFAGGDVWTQKGDFPGGSTYYASGFTIGSTGYYCGGSPNAYQFWKYDPATDTWAQQADMPMAIQWAPAISWHGKGWVLGSGDKAMYMYNPTYNAWTKKATSPGNATGVVQGFLLNDKIIVPGGINGGTAVYEYDLVNDTWTRKNDMPFSMTFAPAFALNGKGYLITGNSTRTDPANPQTADCLQYDPTTDSWTILPDFPGGPRGGGIGFTDGHKAYVGMGNHGPILSDLWQLDPATLSWTRMTDIPNGRYATVAMVIGQHAYISTGAQNSSPRGNVDVWQYEMPYNYQWSTGETTRYIKITQTGDYSVQVSNDNGCSAAASPVHVTVQPKTVIGAVPQPVTICDAAATNFSVNASGTNITYQWQLNGSNINDGSLYNGTTTNALSVANVNGLGTGQFQCVVTGTCGTETSTAAVLTVNPLPAKPVITPGSATTFCIGGSVTLNSSSLTGNAWSNGGTTQSTPITSSGSYTLKVTDGNGCISPLSDATVVTVNPLPAQPVITPGSNTTFCQGGSVTLSSPSAAGYIWSNTANTQSINATTAGSYTLQITDGNGCTSPVSNAVVVTVNPLPAQPVIMASGATTFCQGGNVTLSSPAATSYNWSTGSTAKQIAITQAGSYTLQITDANGCQSPISNGAVVTVNPLPAQPVIHASGPLSFCDGNSVTLSTGAAATYQWSTGSRAADITINKSGTYTVRITDNNGCTSPVSNATAVTVNPFPTGAISSYGPVSSGNTHYFQLTAPSSANGTYAWSTGDRTPVARVTQSGTYAVNVTTAQGCEKEFTITVQVIDLNQVPNTFSPNHDGINDYWTVKALDQYPNAVVQIFNRNGNKVFEAKGPGLKWDGTSGGHELPAGVYYYVLDLKDGNQPVNGWINLLK</sequence>
<dbReference type="InterPro" id="IPR015915">
    <property type="entry name" value="Kelch-typ_b-propeller"/>
</dbReference>
<comment type="caution">
    <text evidence="3">The sequence shown here is derived from an EMBL/GenBank/DDBJ whole genome shotgun (WGS) entry which is preliminary data.</text>
</comment>
<dbReference type="SMART" id="SM00612">
    <property type="entry name" value="Kelch"/>
    <property type="match status" value="4"/>
</dbReference>
<dbReference type="SUPFAM" id="SSF117281">
    <property type="entry name" value="Kelch motif"/>
    <property type="match status" value="2"/>
</dbReference>
<reference evidence="3 4" key="1">
    <citation type="submission" date="2021-03" db="EMBL/GenBank/DDBJ databases">
        <title>Assistant Professor.</title>
        <authorList>
            <person name="Huq M.A."/>
        </authorList>
    </citation>
    <scope>NUCLEOTIDE SEQUENCE [LARGE SCALE GENOMIC DNA]</scope>
    <source>
        <strain evidence="3 4">MAH-29</strain>
    </source>
</reference>
<dbReference type="Pfam" id="PF13585">
    <property type="entry name" value="CHU_C"/>
    <property type="match status" value="1"/>
</dbReference>
<dbReference type="Proteomes" id="UP000677244">
    <property type="component" value="Unassembled WGS sequence"/>
</dbReference>
<organism evidence="3 4">
    <name type="scientific">Niastella soli</name>
    <dbReference type="NCBI Taxonomy" id="2821487"/>
    <lineage>
        <taxon>Bacteria</taxon>
        <taxon>Pseudomonadati</taxon>
        <taxon>Bacteroidota</taxon>
        <taxon>Chitinophagia</taxon>
        <taxon>Chitinophagales</taxon>
        <taxon>Chitinophagaceae</taxon>
        <taxon>Niastella</taxon>
    </lineage>
</organism>
<dbReference type="InterPro" id="IPR013783">
    <property type="entry name" value="Ig-like_fold"/>
</dbReference>
<dbReference type="InterPro" id="IPR011043">
    <property type="entry name" value="Gal_Oxase/kelch_b-propeller"/>
</dbReference>
<evidence type="ECO:0000259" key="2">
    <source>
        <dbReference type="PROSITE" id="PS50835"/>
    </source>
</evidence>
<proteinExistence type="predicted"/>
<dbReference type="InterPro" id="IPR036179">
    <property type="entry name" value="Ig-like_dom_sf"/>
</dbReference>
<keyword evidence="1" id="KW-0732">Signal</keyword>
<dbReference type="Gene3D" id="2.120.10.80">
    <property type="entry name" value="Kelch-type beta propeller"/>
    <property type="match status" value="4"/>
</dbReference>
<feature type="chain" id="PRO_5046858061" evidence="1">
    <location>
        <begin position="25"/>
        <end position="1351"/>
    </location>
</feature>
<protein>
    <submittedName>
        <fullName evidence="3">Gliding motility-associated C-terminal domain-containing protein</fullName>
    </submittedName>
</protein>
<evidence type="ECO:0000313" key="4">
    <source>
        <dbReference type="Proteomes" id="UP000677244"/>
    </source>
</evidence>
<dbReference type="InterPro" id="IPR026341">
    <property type="entry name" value="T9SS_type_B"/>
</dbReference>
<accession>A0ABS3Z2X5</accession>
<dbReference type="Gene3D" id="2.60.40.10">
    <property type="entry name" value="Immunoglobulins"/>
    <property type="match status" value="1"/>
</dbReference>
<dbReference type="NCBIfam" id="TIGR04131">
    <property type="entry name" value="Bac_Flav_CTERM"/>
    <property type="match status" value="1"/>
</dbReference>
<dbReference type="EMBL" id="JAGHKO010000014">
    <property type="protein sequence ID" value="MBO9204485.1"/>
    <property type="molecule type" value="Genomic_DNA"/>
</dbReference>
<keyword evidence="4" id="KW-1185">Reference proteome</keyword>
<gene>
    <name evidence="3" type="ORF">J7I42_29630</name>
</gene>
<evidence type="ECO:0000313" key="3">
    <source>
        <dbReference type="EMBL" id="MBO9204485.1"/>
    </source>
</evidence>
<dbReference type="PANTHER" id="PTHR45632">
    <property type="entry name" value="LD33804P"/>
    <property type="match status" value="1"/>
</dbReference>
<feature type="signal peptide" evidence="1">
    <location>
        <begin position="1"/>
        <end position="24"/>
    </location>
</feature>
<dbReference type="SUPFAM" id="SSF50965">
    <property type="entry name" value="Galactose oxidase, central domain"/>
    <property type="match status" value="1"/>
</dbReference>
<dbReference type="Pfam" id="PF24681">
    <property type="entry name" value="Kelch_KLHDC2_KLHL20_DRC7"/>
    <property type="match status" value="1"/>
</dbReference>
<dbReference type="InterPro" id="IPR006652">
    <property type="entry name" value="Kelch_1"/>
</dbReference>